<protein>
    <submittedName>
        <fullName evidence="1">Uncharacterized protein</fullName>
    </submittedName>
</protein>
<gene>
    <name evidence="1" type="ORF">BER1_0182</name>
    <name evidence="2" type="ORF">BER2_0183</name>
</gene>
<organism evidence="1">
    <name type="scientific">plant metagenome</name>
    <dbReference type="NCBI Taxonomy" id="1297885"/>
    <lineage>
        <taxon>unclassified sequences</taxon>
        <taxon>metagenomes</taxon>
        <taxon>organismal metagenomes</taxon>
    </lineage>
</organism>
<name>A0A484QWF1_9ZZZZ</name>
<accession>A0A484QWF1</accession>
<evidence type="ECO:0000313" key="2">
    <source>
        <dbReference type="EMBL" id="VFR45777.1"/>
    </source>
</evidence>
<proteinExistence type="predicted"/>
<dbReference type="EMBL" id="CAADIH010000022">
    <property type="protein sequence ID" value="VFR45777.1"/>
    <property type="molecule type" value="Genomic_DNA"/>
</dbReference>
<dbReference type="AlphaFoldDB" id="A0A484QWF1"/>
<evidence type="ECO:0000313" key="1">
    <source>
        <dbReference type="EMBL" id="VFR42558.1"/>
    </source>
</evidence>
<dbReference type="EMBL" id="CAADIE010000020">
    <property type="protein sequence ID" value="VFR42558.1"/>
    <property type="molecule type" value="Genomic_DNA"/>
</dbReference>
<sequence>MVAIDGYRIAANAGVQLAFKYPNRSSAFSIVIRVRDG</sequence>
<reference evidence="1" key="1">
    <citation type="submission" date="2019-03" db="EMBL/GenBank/DDBJ databases">
        <authorList>
            <person name="Danneels B."/>
        </authorList>
    </citation>
    <scope>NUCLEOTIDE SEQUENCE</scope>
</reference>